<evidence type="ECO:0000313" key="4">
    <source>
        <dbReference type="EMBL" id="GAA4875976.1"/>
    </source>
</evidence>
<keyword evidence="1 2" id="KW-0732">Signal</keyword>
<dbReference type="NCBIfam" id="NF038402">
    <property type="entry name" value="TroA_like"/>
    <property type="match status" value="1"/>
</dbReference>
<dbReference type="PROSITE" id="PS50983">
    <property type="entry name" value="FE_B12_PBP"/>
    <property type="match status" value="1"/>
</dbReference>
<proteinExistence type="predicted"/>
<dbReference type="Pfam" id="PF01497">
    <property type="entry name" value="Peripla_BP_2"/>
    <property type="match status" value="1"/>
</dbReference>
<dbReference type="PANTHER" id="PTHR30535:SF34">
    <property type="entry name" value="MOLYBDATE-BINDING PROTEIN MOLA"/>
    <property type="match status" value="1"/>
</dbReference>
<dbReference type="EMBL" id="BAABJZ010000007">
    <property type="protein sequence ID" value="GAA4875976.1"/>
    <property type="molecule type" value="Genomic_DNA"/>
</dbReference>
<evidence type="ECO:0000313" key="5">
    <source>
        <dbReference type="Proteomes" id="UP001499988"/>
    </source>
</evidence>
<comment type="caution">
    <text evidence="4">The sequence shown here is derived from an EMBL/GenBank/DDBJ whole genome shotgun (WGS) entry which is preliminary data.</text>
</comment>
<feature type="chain" id="PRO_5045314100" evidence="2">
    <location>
        <begin position="19"/>
        <end position="326"/>
    </location>
</feature>
<dbReference type="InterPro" id="IPR050902">
    <property type="entry name" value="ABC_Transporter_SBP"/>
</dbReference>
<sequence>MRALFLCAALLCSVAFTAAGQPIELTDHRGRQVSLPQPASRIVSTYLPSTLFSLSLGLEQQLVGIGQSDRQQRFVDQLLGEHDPIAVGSRTAGLNLETIVALQPDLVLMHDKKDGIRLAAMLEQLGLAVLLVKAETLEEVDATLGMIATATGRQAQAQRVRQANLTLRNELEQRLQGVAPRHRSYYVKRDDLFSTASGEMYQHQMLQLAGLTNVAADLRGFFPKVDAEQLLRWQPQLLVIEDDGLNRPQRQLQHAGVVPLRQLPQLTLPADSLWSMPSPFALAGAYYLASQAYPQRFATAQDQNVLADYYQQIFNRTDLLPKALWP</sequence>
<evidence type="ECO:0000256" key="2">
    <source>
        <dbReference type="SAM" id="SignalP"/>
    </source>
</evidence>
<dbReference type="RefSeq" id="WP_345333377.1">
    <property type="nucleotide sequence ID" value="NZ_BAABJZ010000007.1"/>
</dbReference>
<evidence type="ECO:0000256" key="1">
    <source>
        <dbReference type="ARBA" id="ARBA00022729"/>
    </source>
</evidence>
<dbReference type="Gene3D" id="3.40.50.1980">
    <property type="entry name" value="Nitrogenase molybdenum iron protein domain"/>
    <property type="match status" value="2"/>
</dbReference>
<dbReference type="Proteomes" id="UP001499988">
    <property type="component" value="Unassembled WGS sequence"/>
</dbReference>
<name>A0ABP9EGC8_9GAMM</name>
<organism evidence="4 5">
    <name type="scientific">Ferrimonas pelagia</name>
    <dbReference type="NCBI Taxonomy" id="1177826"/>
    <lineage>
        <taxon>Bacteria</taxon>
        <taxon>Pseudomonadati</taxon>
        <taxon>Pseudomonadota</taxon>
        <taxon>Gammaproteobacteria</taxon>
        <taxon>Alteromonadales</taxon>
        <taxon>Ferrimonadaceae</taxon>
        <taxon>Ferrimonas</taxon>
    </lineage>
</organism>
<dbReference type="SUPFAM" id="SSF53807">
    <property type="entry name" value="Helical backbone' metal receptor"/>
    <property type="match status" value="1"/>
</dbReference>
<evidence type="ECO:0000259" key="3">
    <source>
        <dbReference type="PROSITE" id="PS50983"/>
    </source>
</evidence>
<accession>A0ABP9EGC8</accession>
<gene>
    <name evidence="4" type="ORF">GCM10023333_06540</name>
</gene>
<feature type="signal peptide" evidence="2">
    <location>
        <begin position="1"/>
        <end position="18"/>
    </location>
</feature>
<dbReference type="PANTHER" id="PTHR30535">
    <property type="entry name" value="VITAMIN B12-BINDING PROTEIN"/>
    <property type="match status" value="1"/>
</dbReference>
<dbReference type="InterPro" id="IPR002491">
    <property type="entry name" value="ABC_transptr_periplasmic_BD"/>
</dbReference>
<dbReference type="InterPro" id="IPR054828">
    <property type="entry name" value="Vit_B12_bind_prot"/>
</dbReference>
<keyword evidence="5" id="KW-1185">Reference proteome</keyword>
<protein>
    <submittedName>
        <fullName evidence="4">ABC transporter substrate-binding protein</fullName>
    </submittedName>
</protein>
<feature type="domain" description="Fe/B12 periplasmic-binding" evidence="3">
    <location>
        <begin position="41"/>
        <end position="296"/>
    </location>
</feature>
<reference evidence="5" key="1">
    <citation type="journal article" date="2019" name="Int. J. Syst. Evol. Microbiol.">
        <title>The Global Catalogue of Microorganisms (GCM) 10K type strain sequencing project: providing services to taxonomists for standard genome sequencing and annotation.</title>
        <authorList>
            <consortium name="The Broad Institute Genomics Platform"/>
            <consortium name="The Broad Institute Genome Sequencing Center for Infectious Disease"/>
            <person name="Wu L."/>
            <person name="Ma J."/>
        </authorList>
    </citation>
    <scope>NUCLEOTIDE SEQUENCE [LARGE SCALE GENOMIC DNA]</scope>
    <source>
        <strain evidence="5">JCM 18401</strain>
    </source>
</reference>